<gene>
    <name evidence="2" type="ORF">H8702_01655</name>
</gene>
<reference evidence="2" key="1">
    <citation type="submission" date="2020-08" db="EMBL/GenBank/DDBJ databases">
        <title>Genome public.</title>
        <authorList>
            <person name="Liu C."/>
            <person name="Sun Q."/>
        </authorList>
    </citation>
    <scope>NUCLEOTIDE SEQUENCE</scope>
    <source>
        <strain evidence="2">NSJ-15</strain>
    </source>
</reference>
<dbReference type="OrthoDB" id="1682150at2"/>
<dbReference type="Proteomes" id="UP000632659">
    <property type="component" value="Unassembled WGS sequence"/>
</dbReference>
<keyword evidence="1" id="KW-1133">Transmembrane helix</keyword>
<feature type="transmembrane region" description="Helical" evidence="1">
    <location>
        <begin position="6"/>
        <end position="23"/>
    </location>
</feature>
<keyword evidence="1" id="KW-0472">Membrane</keyword>
<keyword evidence="1" id="KW-0812">Transmembrane</keyword>
<dbReference type="RefSeq" id="WP_093988253.1">
    <property type="nucleotide sequence ID" value="NZ_FYDD01000003.1"/>
</dbReference>
<accession>A0A8J6PD17</accession>
<keyword evidence="3" id="KW-1185">Reference proteome</keyword>
<comment type="caution">
    <text evidence="2">The sequence shown here is derived from an EMBL/GenBank/DDBJ whole genome shotgun (WGS) entry which is preliminary data.</text>
</comment>
<proteinExistence type="predicted"/>
<organism evidence="2 3">
    <name type="scientific">Massiliimalia timonensis</name>
    <dbReference type="NCBI Taxonomy" id="1987501"/>
    <lineage>
        <taxon>Bacteria</taxon>
        <taxon>Bacillati</taxon>
        <taxon>Bacillota</taxon>
        <taxon>Clostridia</taxon>
        <taxon>Eubacteriales</taxon>
        <taxon>Oscillospiraceae</taxon>
        <taxon>Massiliimalia</taxon>
    </lineage>
</organism>
<dbReference type="AlphaFoldDB" id="A0A8J6PD17"/>
<dbReference type="InterPro" id="IPR025664">
    <property type="entry name" value="Spore_III_AC/AD"/>
</dbReference>
<protein>
    <submittedName>
        <fullName evidence="2">Stage III sporulation protein AD</fullName>
    </submittedName>
</protein>
<dbReference type="EMBL" id="JACRTL010000001">
    <property type="protein sequence ID" value="MBC8609827.1"/>
    <property type="molecule type" value="Genomic_DNA"/>
</dbReference>
<evidence type="ECO:0000256" key="1">
    <source>
        <dbReference type="SAM" id="Phobius"/>
    </source>
</evidence>
<sequence length="129" mass="13825">MEIFPFIGIALVGAALCILFRQYKPEYAMMTALACGILLFGMVLLNLKPVFETVTEMMERVQVNSAYAKAVIKALGICYVVQLAADTCRDAGQSALAGKVELGGKAAVVVIALPLFQNLLELALSLIDL</sequence>
<evidence type="ECO:0000313" key="3">
    <source>
        <dbReference type="Proteomes" id="UP000632659"/>
    </source>
</evidence>
<feature type="transmembrane region" description="Helical" evidence="1">
    <location>
        <begin position="30"/>
        <end position="47"/>
    </location>
</feature>
<dbReference type="Pfam" id="PF06686">
    <property type="entry name" value="SpoIIIAC"/>
    <property type="match status" value="2"/>
</dbReference>
<name>A0A8J6PD17_9FIRM</name>
<evidence type="ECO:0000313" key="2">
    <source>
        <dbReference type="EMBL" id="MBC8609827.1"/>
    </source>
</evidence>